<feature type="region of interest" description="Disordered" evidence="6">
    <location>
        <begin position="1168"/>
        <end position="1198"/>
    </location>
</feature>
<evidence type="ECO:0000256" key="1">
    <source>
        <dbReference type="ARBA" id="ARBA00022574"/>
    </source>
</evidence>
<dbReference type="Pfam" id="PF25437">
    <property type="entry name" value="BRWD1_N"/>
    <property type="match status" value="1"/>
</dbReference>
<dbReference type="InterPro" id="IPR036322">
    <property type="entry name" value="WD40_repeat_dom_sf"/>
</dbReference>
<keyword evidence="9" id="KW-1185">Reference proteome</keyword>
<feature type="region of interest" description="Disordered" evidence="6">
    <location>
        <begin position="797"/>
        <end position="971"/>
    </location>
</feature>
<dbReference type="PANTHER" id="PTHR16266">
    <property type="entry name" value="WD REPEAT DOMAIN 9"/>
    <property type="match status" value="1"/>
</dbReference>
<dbReference type="Proteomes" id="UP001237642">
    <property type="component" value="Unassembled WGS sequence"/>
</dbReference>
<proteinExistence type="predicted"/>
<keyword evidence="2" id="KW-0677">Repeat</keyword>
<dbReference type="SUPFAM" id="SSF47370">
    <property type="entry name" value="Bromodomain"/>
    <property type="match status" value="1"/>
</dbReference>
<feature type="repeat" description="WD" evidence="5">
    <location>
        <begin position="278"/>
        <end position="319"/>
    </location>
</feature>
<feature type="compositionally biased region" description="Polar residues" evidence="6">
    <location>
        <begin position="1170"/>
        <end position="1179"/>
    </location>
</feature>
<dbReference type="InterPro" id="IPR057451">
    <property type="entry name" value="BRWD/PHIP_AD"/>
</dbReference>
<keyword evidence="3 4" id="KW-0103">Bromodomain</keyword>
<dbReference type="SUPFAM" id="SSF50978">
    <property type="entry name" value="WD40 repeat-like"/>
    <property type="match status" value="1"/>
</dbReference>
<comment type="caution">
    <text evidence="8">The sequence shown here is derived from an EMBL/GenBank/DDBJ whole genome shotgun (WGS) entry which is preliminary data.</text>
</comment>
<dbReference type="PROSITE" id="PS50082">
    <property type="entry name" value="WD_REPEATS_2"/>
    <property type="match status" value="5"/>
</dbReference>
<feature type="repeat" description="WD" evidence="5">
    <location>
        <begin position="320"/>
        <end position="364"/>
    </location>
</feature>
<dbReference type="PROSITE" id="PS00678">
    <property type="entry name" value="WD_REPEATS_1"/>
    <property type="match status" value="2"/>
</dbReference>
<feature type="compositionally biased region" description="Polar residues" evidence="6">
    <location>
        <begin position="899"/>
        <end position="913"/>
    </location>
</feature>
<dbReference type="Pfam" id="PF25313">
    <property type="entry name" value="BRWD_AD"/>
    <property type="match status" value="1"/>
</dbReference>
<dbReference type="InterPro" id="IPR019775">
    <property type="entry name" value="WD40_repeat_CS"/>
</dbReference>
<dbReference type="GO" id="GO:0006357">
    <property type="term" value="P:regulation of transcription by RNA polymerase II"/>
    <property type="evidence" value="ECO:0007669"/>
    <property type="project" value="TreeGrafter"/>
</dbReference>
<dbReference type="SMART" id="SM00320">
    <property type="entry name" value="WD40"/>
    <property type="match status" value="8"/>
</dbReference>
<dbReference type="PROSITE" id="PS50014">
    <property type="entry name" value="BROMODOMAIN_2"/>
    <property type="match status" value="1"/>
</dbReference>
<dbReference type="PROSITE" id="PS50294">
    <property type="entry name" value="WD_REPEATS_REGION"/>
    <property type="match status" value="4"/>
</dbReference>
<dbReference type="InterPro" id="IPR015943">
    <property type="entry name" value="WD40/YVTN_repeat-like_dom_sf"/>
</dbReference>
<feature type="compositionally biased region" description="Basic residues" evidence="6">
    <location>
        <begin position="824"/>
        <end position="838"/>
    </location>
</feature>
<dbReference type="SMART" id="SM00297">
    <property type="entry name" value="BROMO"/>
    <property type="match status" value="1"/>
</dbReference>
<dbReference type="InterPro" id="IPR052060">
    <property type="entry name" value="Bromo_WD_repeat"/>
</dbReference>
<feature type="domain" description="Bromo" evidence="7">
    <location>
        <begin position="1518"/>
        <end position="1569"/>
    </location>
</feature>
<feature type="compositionally biased region" description="Basic residues" evidence="6">
    <location>
        <begin position="947"/>
        <end position="956"/>
    </location>
</feature>
<dbReference type="CDD" id="cd00200">
    <property type="entry name" value="WD40"/>
    <property type="match status" value="1"/>
</dbReference>
<dbReference type="GO" id="GO:0007010">
    <property type="term" value="P:cytoskeleton organization"/>
    <property type="evidence" value="ECO:0007669"/>
    <property type="project" value="TreeGrafter"/>
</dbReference>
<dbReference type="InterPro" id="IPR057452">
    <property type="entry name" value="BRWD/PHIP_N"/>
</dbReference>
<dbReference type="EMBL" id="JAUIZM010000011">
    <property type="protein sequence ID" value="KAK1354317.1"/>
    <property type="molecule type" value="Genomic_DNA"/>
</dbReference>
<dbReference type="Pfam" id="PF00439">
    <property type="entry name" value="Bromodomain"/>
    <property type="match status" value="1"/>
</dbReference>
<organism evidence="8 9">
    <name type="scientific">Heracleum sosnowskyi</name>
    <dbReference type="NCBI Taxonomy" id="360622"/>
    <lineage>
        <taxon>Eukaryota</taxon>
        <taxon>Viridiplantae</taxon>
        <taxon>Streptophyta</taxon>
        <taxon>Embryophyta</taxon>
        <taxon>Tracheophyta</taxon>
        <taxon>Spermatophyta</taxon>
        <taxon>Magnoliopsida</taxon>
        <taxon>eudicotyledons</taxon>
        <taxon>Gunneridae</taxon>
        <taxon>Pentapetalae</taxon>
        <taxon>asterids</taxon>
        <taxon>campanulids</taxon>
        <taxon>Apiales</taxon>
        <taxon>Apiaceae</taxon>
        <taxon>Apioideae</taxon>
        <taxon>apioid superclade</taxon>
        <taxon>Tordylieae</taxon>
        <taxon>Tordyliinae</taxon>
        <taxon>Heracleum</taxon>
    </lineage>
</organism>
<evidence type="ECO:0000256" key="3">
    <source>
        <dbReference type="ARBA" id="ARBA00023117"/>
    </source>
</evidence>
<feature type="compositionally biased region" description="Acidic residues" evidence="6">
    <location>
        <begin position="914"/>
        <end position="925"/>
    </location>
</feature>
<feature type="compositionally biased region" description="Basic residues" evidence="6">
    <location>
        <begin position="867"/>
        <end position="884"/>
    </location>
</feature>
<dbReference type="GO" id="GO:0005634">
    <property type="term" value="C:nucleus"/>
    <property type="evidence" value="ECO:0007669"/>
    <property type="project" value="TreeGrafter"/>
</dbReference>
<feature type="region of interest" description="Disordered" evidence="6">
    <location>
        <begin position="1112"/>
        <end position="1156"/>
    </location>
</feature>
<evidence type="ECO:0000256" key="5">
    <source>
        <dbReference type="PROSITE-ProRule" id="PRU00221"/>
    </source>
</evidence>
<evidence type="ECO:0000259" key="7">
    <source>
        <dbReference type="PROSITE" id="PS50014"/>
    </source>
</evidence>
<feature type="compositionally biased region" description="Low complexity" evidence="6">
    <location>
        <begin position="378"/>
        <end position="391"/>
    </location>
</feature>
<gene>
    <name evidence="8" type="ORF">POM88_047573</name>
</gene>
<dbReference type="CDD" id="cd05529">
    <property type="entry name" value="Bromo_WDR9_I_like"/>
    <property type="match status" value="1"/>
</dbReference>
<reference evidence="8" key="1">
    <citation type="submission" date="2023-02" db="EMBL/GenBank/DDBJ databases">
        <title>Genome of toxic invasive species Heracleum sosnowskyi carries increased number of genes despite the absence of recent whole-genome duplications.</title>
        <authorList>
            <person name="Schelkunov M."/>
            <person name="Shtratnikova V."/>
            <person name="Makarenko M."/>
            <person name="Klepikova A."/>
            <person name="Omelchenko D."/>
            <person name="Novikova G."/>
            <person name="Obukhova E."/>
            <person name="Bogdanov V."/>
            <person name="Penin A."/>
            <person name="Logacheva M."/>
        </authorList>
    </citation>
    <scope>NUCLEOTIDE SEQUENCE</scope>
    <source>
        <strain evidence="8">Hsosn_3</strain>
        <tissue evidence="8">Leaf</tissue>
    </source>
</reference>
<reference evidence="8" key="2">
    <citation type="submission" date="2023-05" db="EMBL/GenBank/DDBJ databases">
        <authorList>
            <person name="Schelkunov M.I."/>
        </authorList>
    </citation>
    <scope>NUCLEOTIDE SEQUENCE</scope>
    <source>
        <strain evidence="8">Hsosn_3</strain>
        <tissue evidence="8">Leaf</tissue>
    </source>
</reference>
<dbReference type="Gene3D" id="1.20.920.10">
    <property type="entry name" value="Bromodomain-like"/>
    <property type="match status" value="1"/>
</dbReference>
<evidence type="ECO:0000313" key="8">
    <source>
        <dbReference type="EMBL" id="KAK1354317.1"/>
    </source>
</evidence>
<dbReference type="FunFam" id="2.130.10.10:FF:000403">
    <property type="entry name" value="PH-interacting protein isoform X1"/>
    <property type="match status" value="1"/>
</dbReference>
<name>A0AAD8LZS4_9APIA</name>
<dbReference type="GO" id="GO:0008360">
    <property type="term" value="P:regulation of cell shape"/>
    <property type="evidence" value="ECO:0007669"/>
    <property type="project" value="TreeGrafter"/>
</dbReference>
<sequence>MDFLKCTSFNDTPLSMTPRNFPHKAHIKGEEKEEASGHPVVKDLDVDLSEVYFLIMHFLSAGPCQKTIRQLWSELGEHQLLPRRYHAWYSRSGAVSGNRDDNGSSFPLTYEEVVERYSYIEKDHLLKLLKQLMLNVTPLRSINDRCDLSAADVPTLLGDGLFSLLGAECRADMQIKPLPDYLRWPHMQANQVLGLTLREIGGGFRKHHRAPSIRFACYAVAKPKTMIQKMQNIKKLRGHRNAVYCAIFDRTGRYVITGSDDRLVKIWSMETGFSLVSCRGHEGDITDLAVSSNNAVVASASNDFSIRVWRLPDGFPISVLLGHAAAVTAIAFSPRPNSVYQLLSSSDDGSCRIWDAKSSRITPRIYLPKPTDGVAGKSSAPSSSTGPSSSTASHSHQILCCAYNANGTVFVTGSSDTYARVWSAGKLSGDDPQQPYHEIDVLAGHENDVNYVQFSGTAVASRSSILDYCGEENIPKFKNTWYNHENIVTCSRDGSAIIWIPKTRRSQGKVGRWTRAYHLKVPPPPMPPRPPRGGPRQRLLPTPRGVNMIVWSLDNRFVLAAIMDCRICVWNASDGSLVHSLTGHSASTYVLDVHPFNPRIAMSAGYDGKTIVWDIWEGTPVHIYEIGRYKLVDGKFSPDGTSIVLSDDVGQIYLINTGQGESQKDAKYDQFFLGDYRPLIQDEHGNVVDQETQLLPYQRNVQDALCDSSMVPYSEPYQNVYQRRRLGALGIEWRPSSIANYLGTNIGLGQEYQLLPLADLDMVFEPPIEFLDATLFEPENDVINDDTDSEYDIAEEVYSGDEQGNLGNDSSSDSECSEEDNKATRIHRHGLRRSKRKNLQVGLMSSPGRLVKSRKLGDHDNNASSSKRPRKKSRPTRLTKKRKSATAMSLRPQRIAARSASNVLSEISEASTTGEDEEDWEDVSYESDSILQASNGQSDESDENLTVHRKYPKVKHGSMDTSGDEIKPPEQVTQMNGENKKRLVLKISLKDRKKSVPSAVTISQCNNQNASSSSFLRPNEETSSFVTDAELSRNYTLNKIRDSEDHEITEDINAVESCSEYQEIVDGRSRNEIDSVNRNISTNDSGTSLSGSGQKLAGDFIDCTKSDLVVGTSHSHELKENPTPKPIKLKIKSKSSSKSSLQFDKSTKTSNAVFSPDRLRSNLEGLYGNVDQNTSNNSVHSRDAGAEQCEAAPQVMSKTRSLRLKGPLREKNDINHTFTVRDGNLQAGTSGNAKETFINPQSDIWMSNLKTVARPRSTRNKRGNANDNDNHLSAAGNLNSMQRKSNWLLLSEQEDGYRYIPQLGDIVVYVRQGHEEYIEKCQCSYDKVPWKLFGESIRVVETCLVESLDYAPVPGSGETCCKVTLKFTDSILLGRTFELTLPDLIDFPDFVVEKTRYDAAIDRNWAPRDKCLVWWSEDYHENGGNWWEGRIVDSKDKSGDFPDSPWERFRIRYSNGGGYQQHSPWELHDPDSQWEQPSVDCESKDKMMSYLSKLWKSAKRNQDKYGIAKLSQVAQRSEYMNRFPVPLSLEVIELRLENNYYRSLSAMEHDIMVMLNNARLYFGKNAELLRKVARLSDWFTKTLSKFEQKST</sequence>
<dbReference type="InterPro" id="IPR001680">
    <property type="entry name" value="WD40_rpt"/>
</dbReference>
<dbReference type="FunFam" id="2.130.10.10:FF:000440">
    <property type="entry name" value="Bromodomain and WD repeat-containing protein"/>
    <property type="match status" value="1"/>
</dbReference>
<evidence type="ECO:0000256" key="2">
    <source>
        <dbReference type="ARBA" id="ARBA00022737"/>
    </source>
</evidence>
<evidence type="ECO:0000313" key="9">
    <source>
        <dbReference type="Proteomes" id="UP001237642"/>
    </source>
</evidence>
<dbReference type="InterPro" id="IPR001487">
    <property type="entry name" value="Bromodomain"/>
</dbReference>
<dbReference type="Gene3D" id="2.130.10.10">
    <property type="entry name" value="YVTN repeat-like/Quinoprotein amine dehydrogenase"/>
    <property type="match status" value="3"/>
</dbReference>
<evidence type="ECO:0000256" key="6">
    <source>
        <dbReference type="SAM" id="MobiDB-lite"/>
    </source>
</evidence>
<feature type="compositionally biased region" description="Polar residues" evidence="6">
    <location>
        <begin position="926"/>
        <end position="938"/>
    </location>
</feature>
<feature type="region of interest" description="Disordered" evidence="6">
    <location>
        <begin position="365"/>
        <end position="391"/>
    </location>
</feature>
<feature type="repeat" description="WD" evidence="5">
    <location>
        <begin position="236"/>
        <end position="277"/>
    </location>
</feature>
<feature type="repeat" description="WD" evidence="5">
    <location>
        <begin position="581"/>
        <end position="623"/>
    </location>
</feature>
<dbReference type="Pfam" id="PF00400">
    <property type="entry name" value="WD40"/>
    <property type="match status" value="5"/>
</dbReference>
<protein>
    <submittedName>
        <fullName evidence="8">Bromodomain and WD repeat-containing protein 1</fullName>
    </submittedName>
</protein>
<accession>A0AAD8LZS4</accession>
<keyword evidence="1 5" id="KW-0853">WD repeat</keyword>
<dbReference type="InterPro" id="IPR036427">
    <property type="entry name" value="Bromodomain-like_sf"/>
</dbReference>
<feature type="repeat" description="WD" evidence="5">
    <location>
        <begin position="391"/>
        <end position="423"/>
    </location>
</feature>
<feature type="compositionally biased region" description="Polar residues" evidence="6">
    <location>
        <begin position="1142"/>
        <end position="1153"/>
    </location>
</feature>
<dbReference type="PANTHER" id="PTHR16266:SF30">
    <property type="entry name" value="BROMODOMAIN AND WD REPEAT-CONTAINING PROTEIN 3-LIKE ISOFORM X1"/>
    <property type="match status" value="1"/>
</dbReference>
<evidence type="ECO:0000256" key="4">
    <source>
        <dbReference type="PROSITE-ProRule" id="PRU00035"/>
    </source>
</evidence>